<feature type="domain" description="Protein kinase" evidence="21">
    <location>
        <begin position="220"/>
        <end position="510"/>
    </location>
</feature>
<dbReference type="Gene3D" id="1.10.510.10">
    <property type="entry name" value="Transferase(Phosphotransferase) domain 1"/>
    <property type="match status" value="1"/>
</dbReference>
<evidence type="ECO:0000256" key="7">
    <source>
        <dbReference type="ARBA" id="ARBA00022679"/>
    </source>
</evidence>
<gene>
    <name evidence="23" type="primary">BMPR1B_2</name>
    <name evidence="23" type="ORF">ILYODFUR_015882</name>
</gene>
<organism evidence="23 24">
    <name type="scientific">Ilyodon furcidens</name>
    <name type="common">goldbreast splitfin</name>
    <dbReference type="NCBI Taxonomy" id="33524"/>
    <lineage>
        <taxon>Eukaryota</taxon>
        <taxon>Metazoa</taxon>
        <taxon>Chordata</taxon>
        <taxon>Craniata</taxon>
        <taxon>Vertebrata</taxon>
        <taxon>Euteleostomi</taxon>
        <taxon>Actinopterygii</taxon>
        <taxon>Neopterygii</taxon>
        <taxon>Teleostei</taxon>
        <taxon>Neoteleostei</taxon>
        <taxon>Acanthomorphata</taxon>
        <taxon>Ovalentaria</taxon>
        <taxon>Atherinomorphae</taxon>
        <taxon>Cyprinodontiformes</taxon>
        <taxon>Goodeidae</taxon>
        <taxon>Ilyodon</taxon>
    </lineage>
</organism>
<keyword evidence="17 23" id="KW-0675">Receptor</keyword>
<keyword evidence="8 20" id="KW-0812">Transmembrane</keyword>
<evidence type="ECO:0000256" key="3">
    <source>
        <dbReference type="ARBA" id="ARBA00004479"/>
    </source>
</evidence>
<dbReference type="PROSITE" id="PS00107">
    <property type="entry name" value="PROTEIN_KINASE_ATP"/>
    <property type="match status" value="1"/>
</dbReference>
<evidence type="ECO:0000256" key="20">
    <source>
        <dbReference type="SAM" id="Phobius"/>
    </source>
</evidence>
<keyword evidence="24" id="KW-1185">Reference proteome</keyword>
<comment type="similarity">
    <text evidence="4">Belongs to the protein kinase superfamily. TKL Ser/Thr protein kinase family. TGFB receptor subfamily.</text>
</comment>
<keyword evidence="15 20" id="KW-1133">Transmembrane helix</keyword>
<feature type="binding site" evidence="19">
    <location>
        <position position="247"/>
    </location>
    <ligand>
        <name>ATP</name>
        <dbReference type="ChEBI" id="CHEBI:30616"/>
    </ligand>
</feature>
<keyword evidence="7" id="KW-0808">Transferase</keyword>
<evidence type="ECO:0000256" key="17">
    <source>
        <dbReference type="ARBA" id="ARBA00023170"/>
    </source>
</evidence>
<dbReference type="EMBL" id="JAHRIQ010036172">
    <property type="protein sequence ID" value="MEQ2232867.1"/>
    <property type="molecule type" value="Genomic_DNA"/>
</dbReference>
<dbReference type="PROSITE" id="PS50011">
    <property type="entry name" value="PROTEIN_KINASE_DOM"/>
    <property type="match status" value="1"/>
</dbReference>
<dbReference type="Pfam" id="PF07714">
    <property type="entry name" value="PK_Tyr_Ser-Thr"/>
    <property type="match status" value="1"/>
</dbReference>
<comment type="subcellular location">
    <subcellularLocation>
        <location evidence="3">Membrane</location>
        <topology evidence="3">Single-pass type I membrane protein</topology>
    </subcellularLocation>
</comment>
<evidence type="ECO:0000256" key="16">
    <source>
        <dbReference type="ARBA" id="ARBA00023136"/>
    </source>
</evidence>
<evidence type="ECO:0000256" key="4">
    <source>
        <dbReference type="ARBA" id="ARBA00009605"/>
    </source>
</evidence>
<dbReference type="PANTHER" id="PTHR23255:SF62">
    <property type="entry name" value="BONE MORPHOGENETIC PROTEIN RECEPTOR TYPE-1B"/>
    <property type="match status" value="1"/>
</dbReference>
<keyword evidence="18" id="KW-0464">Manganese</keyword>
<keyword evidence="11 19" id="KW-0547">Nucleotide-binding</keyword>
<dbReference type="InterPro" id="IPR003605">
    <property type="entry name" value="GS_dom"/>
</dbReference>
<dbReference type="PROSITE" id="PS51256">
    <property type="entry name" value="GS"/>
    <property type="match status" value="1"/>
</dbReference>
<evidence type="ECO:0000256" key="15">
    <source>
        <dbReference type="ARBA" id="ARBA00022989"/>
    </source>
</evidence>
<reference evidence="23 24" key="1">
    <citation type="submission" date="2021-06" db="EMBL/GenBank/DDBJ databases">
        <authorList>
            <person name="Palmer J.M."/>
        </authorList>
    </citation>
    <scope>NUCLEOTIDE SEQUENCE [LARGE SCALE GENOMIC DNA]</scope>
    <source>
        <strain evidence="24">if_2019</strain>
        <tissue evidence="23">Muscle</tissue>
    </source>
</reference>
<keyword evidence="16 20" id="KW-0472">Membrane</keyword>
<evidence type="ECO:0000259" key="22">
    <source>
        <dbReference type="PROSITE" id="PS51256"/>
    </source>
</evidence>
<evidence type="ECO:0000256" key="13">
    <source>
        <dbReference type="ARBA" id="ARBA00022840"/>
    </source>
</evidence>
<dbReference type="SMART" id="SM00467">
    <property type="entry name" value="GS"/>
    <property type="match status" value="1"/>
</dbReference>
<keyword evidence="6" id="KW-0723">Serine/threonine-protein kinase</keyword>
<evidence type="ECO:0000256" key="8">
    <source>
        <dbReference type="ARBA" id="ARBA00022692"/>
    </source>
</evidence>
<dbReference type="InterPro" id="IPR000719">
    <property type="entry name" value="Prot_kinase_dom"/>
</dbReference>
<dbReference type="InterPro" id="IPR000333">
    <property type="entry name" value="TGFB_receptor"/>
</dbReference>
<evidence type="ECO:0000313" key="24">
    <source>
        <dbReference type="Proteomes" id="UP001482620"/>
    </source>
</evidence>
<dbReference type="PANTHER" id="PTHR23255">
    <property type="entry name" value="TRANSFORMING GROWTH FACTOR-BETA RECEPTOR TYPE I AND II"/>
    <property type="match status" value="1"/>
</dbReference>
<dbReference type="InterPro" id="IPR008271">
    <property type="entry name" value="Ser/Thr_kinase_AS"/>
</dbReference>
<dbReference type="EC" id="2.7.11.30" evidence="5"/>
<evidence type="ECO:0000256" key="1">
    <source>
        <dbReference type="ARBA" id="ARBA00001936"/>
    </source>
</evidence>
<dbReference type="SUPFAM" id="SSF57302">
    <property type="entry name" value="Snake toxin-like"/>
    <property type="match status" value="1"/>
</dbReference>
<accession>A0ABV0TN18</accession>
<dbReference type="InterPro" id="IPR000472">
    <property type="entry name" value="Activin_recp"/>
</dbReference>
<evidence type="ECO:0000256" key="19">
    <source>
        <dbReference type="PROSITE-ProRule" id="PRU10141"/>
    </source>
</evidence>
<dbReference type="Gene3D" id="3.30.200.20">
    <property type="entry name" value="Phosphorylase Kinase, domain 1"/>
    <property type="match status" value="1"/>
</dbReference>
<dbReference type="SMART" id="SM00220">
    <property type="entry name" value="S_TKc"/>
    <property type="match status" value="1"/>
</dbReference>
<keyword evidence="10" id="KW-0732">Signal</keyword>
<keyword evidence="13 19" id="KW-0067">ATP-binding</keyword>
<evidence type="ECO:0000256" key="6">
    <source>
        <dbReference type="ARBA" id="ARBA00022527"/>
    </source>
</evidence>
<dbReference type="Pfam" id="PF08515">
    <property type="entry name" value="TGF_beta_GS"/>
    <property type="match status" value="1"/>
</dbReference>
<comment type="caution">
    <text evidence="23">The sequence shown here is derived from an EMBL/GenBank/DDBJ whole genome shotgun (WGS) entry which is preliminary data.</text>
</comment>
<comment type="cofactor">
    <cofactor evidence="2">
        <name>Mg(2+)</name>
        <dbReference type="ChEBI" id="CHEBI:18420"/>
    </cofactor>
</comment>
<dbReference type="InterPro" id="IPR011009">
    <property type="entry name" value="Kinase-like_dom_sf"/>
</dbReference>
<keyword evidence="12" id="KW-0418">Kinase</keyword>
<keyword evidence="9" id="KW-0479">Metal-binding</keyword>
<evidence type="ECO:0000256" key="11">
    <source>
        <dbReference type="ARBA" id="ARBA00022741"/>
    </source>
</evidence>
<feature type="transmembrane region" description="Helical" evidence="20">
    <location>
        <begin position="142"/>
        <end position="164"/>
    </location>
</feature>
<evidence type="ECO:0000313" key="23">
    <source>
        <dbReference type="EMBL" id="MEQ2232867.1"/>
    </source>
</evidence>
<keyword evidence="14" id="KW-0460">Magnesium</keyword>
<feature type="domain" description="GS" evidence="22">
    <location>
        <begin position="190"/>
        <end position="219"/>
    </location>
</feature>
<evidence type="ECO:0000256" key="14">
    <source>
        <dbReference type="ARBA" id="ARBA00022842"/>
    </source>
</evidence>
<evidence type="ECO:0000256" key="12">
    <source>
        <dbReference type="ARBA" id="ARBA00022777"/>
    </source>
</evidence>
<dbReference type="InterPro" id="IPR001245">
    <property type="entry name" value="Ser-Thr/Tyr_kinase_cat_dom"/>
</dbReference>
<dbReference type="InterPro" id="IPR045860">
    <property type="entry name" value="Snake_toxin-like_sf"/>
</dbReference>
<protein>
    <recommendedName>
        <fullName evidence="5">receptor protein serine/threonine kinase</fullName>
        <ecNumber evidence="5">2.7.11.30</ecNumber>
    </recommendedName>
</protein>
<comment type="cofactor">
    <cofactor evidence="1">
        <name>Mn(2+)</name>
        <dbReference type="ChEBI" id="CHEBI:29035"/>
    </cofactor>
</comment>
<evidence type="ECO:0000256" key="10">
    <source>
        <dbReference type="ARBA" id="ARBA00022729"/>
    </source>
</evidence>
<evidence type="ECO:0000259" key="21">
    <source>
        <dbReference type="PROSITE" id="PS50011"/>
    </source>
</evidence>
<dbReference type="Gene3D" id="2.10.60.10">
    <property type="entry name" value="CD59"/>
    <property type="match status" value="1"/>
</dbReference>
<dbReference type="InterPro" id="IPR017441">
    <property type="entry name" value="Protein_kinase_ATP_BS"/>
</dbReference>
<evidence type="ECO:0000256" key="2">
    <source>
        <dbReference type="ARBA" id="ARBA00001946"/>
    </source>
</evidence>
<proteinExistence type="inferred from homology"/>
<dbReference type="SUPFAM" id="SSF56112">
    <property type="entry name" value="Protein kinase-like (PK-like)"/>
    <property type="match status" value="1"/>
</dbReference>
<dbReference type="PROSITE" id="PS00108">
    <property type="entry name" value="PROTEIN_KINASE_ST"/>
    <property type="match status" value="1"/>
</dbReference>
<dbReference type="Pfam" id="PF01064">
    <property type="entry name" value="Activin_recp"/>
    <property type="match status" value="1"/>
</dbReference>
<name>A0ABV0TN18_9TELE</name>
<evidence type="ECO:0000256" key="5">
    <source>
        <dbReference type="ARBA" id="ARBA00012401"/>
    </source>
</evidence>
<dbReference type="Proteomes" id="UP001482620">
    <property type="component" value="Unassembled WGS sequence"/>
</dbReference>
<sequence>MYAAQQTKDYPHSNILDSMLLKASSKETAESGKTLGSMAPALSSERFLWCHCYHHCPDDSTNVCRTDGCCFIMVEEEGGVPVLTAGCLGLVGSEFQCRDTVFPNERRSLECCKDEDFCNKNLHPTLPPLKPPLYADWKIHQMALLISLTLCIIILAAIIIFCYFRYKRQESRPHYSIGLEQDETYIPPGESFKDLIEQSLTSGSGSGLPLLVQRTIAKQIQMVKQIGKGRYGEVWMGRWRGERVAVKVFFTTEEASWFRETEIYQTALMRHENILGFIAADIKGTGSWTQLYLITDYHENGSLYDYLKSTTLDNKAMLRLAYSSMSGLCHLHTEIFGTKGKPAIAHRDLKSKNILVKRNGTCCVADLGLAVKFISDTNEVDIPPNTRVGTKRYMPPEVLDETLNRSHFQSYIMADMYSFGLILWEIARRCVSGGILEEYQLPYHELVPTDPSYEDMREVVCIKKLRPSFPNRWSSDECLRQMGKLMTECWAHNPACRLTALRVKKTLAKMSESQDIKL</sequence>
<evidence type="ECO:0000256" key="18">
    <source>
        <dbReference type="ARBA" id="ARBA00023211"/>
    </source>
</evidence>
<evidence type="ECO:0000256" key="9">
    <source>
        <dbReference type="ARBA" id="ARBA00022723"/>
    </source>
</evidence>